<evidence type="ECO:0000256" key="5">
    <source>
        <dbReference type="ARBA" id="ARBA00023235"/>
    </source>
</evidence>
<dbReference type="PATRIC" id="fig|1886670.3.peg.3583"/>
<dbReference type="GO" id="GO:0006053">
    <property type="term" value="P:N-acetylmannosamine catabolic process"/>
    <property type="evidence" value="ECO:0007669"/>
    <property type="project" value="TreeGrafter"/>
</dbReference>
<evidence type="ECO:0000256" key="1">
    <source>
        <dbReference type="ARBA" id="ARBA00000056"/>
    </source>
</evidence>
<comment type="pathway">
    <text evidence="3 7">Amino-sugar metabolism; N-acetylneuraminate degradation; D-fructose 6-phosphate from N-acetylneuraminate: step 3/5.</text>
</comment>
<evidence type="ECO:0000313" key="8">
    <source>
        <dbReference type="EMBL" id="ODP27076.1"/>
    </source>
</evidence>
<dbReference type="PANTHER" id="PTHR36204">
    <property type="entry name" value="N-ACETYLMANNOSAMINE-6-PHOSPHATE 2-EPIMERASE-RELATED"/>
    <property type="match status" value="1"/>
</dbReference>
<sequence length="240" mass="26254">MDLDSLGLQQGLIVSCQALEHEPLHSSFIMGKMAVAAQEGGAIGIRANTAQDIKEIKQQVSLPVIGIVKRNYGDHPVFITPTINEVHELAESGCEIIALDATSRPRPDGVALADLVKQIRLLYPELLLMADVSTVEEGIMAEQLGFDLISATLVGYTEQTSHQKVYENDFAILKEMIRQIKTPIVAEGNIMTPEMAARCLELGVYSVVVGGAITRPQQITARFMEKMKEVRSASIVQNRL</sequence>
<reference evidence="8 9" key="1">
    <citation type="submission" date="2016-08" db="EMBL/GenBank/DDBJ databases">
        <title>Genome sequencing of Paenibacillus sp. TI45-13ar, isolated from Korean traditional nuruk.</title>
        <authorList>
            <person name="Kim S.-J."/>
        </authorList>
    </citation>
    <scope>NUCLEOTIDE SEQUENCE [LARGE SCALE GENOMIC DNA]</scope>
    <source>
        <strain evidence="8 9">TI45-13ar</strain>
    </source>
</reference>
<dbReference type="GO" id="GO:0005975">
    <property type="term" value="P:carbohydrate metabolic process"/>
    <property type="evidence" value="ECO:0007669"/>
    <property type="project" value="UniProtKB-UniRule"/>
</dbReference>
<dbReference type="NCBIfam" id="NF002231">
    <property type="entry name" value="PRK01130.1"/>
    <property type="match status" value="1"/>
</dbReference>
<keyword evidence="9" id="KW-1185">Reference proteome</keyword>
<dbReference type="GO" id="GO:0019262">
    <property type="term" value="P:N-acetylneuraminate catabolic process"/>
    <property type="evidence" value="ECO:0007669"/>
    <property type="project" value="UniProtKB-UniRule"/>
</dbReference>
<evidence type="ECO:0000256" key="6">
    <source>
        <dbReference type="ARBA" id="ARBA00023277"/>
    </source>
</evidence>
<dbReference type="Gene3D" id="3.20.20.70">
    <property type="entry name" value="Aldolase class I"/>
    <property type="match status" value="1"/>
</dbReference>
<name>A0A1E3L026_9BACL</name>
<dbReference type="CDD" id="cd04729">
    <property type="entry name" value="NanE"/>
    <property type="match status" value="1"/>
</dbReference>
<dbReference type="STRING" id="1886670.PTI45_03551"/>
<dbReference type="Pfam" id="PF04131">
    <property type="entry name" value="NanE"/>
    <property type="match status" value="1"/>
</dbReference>
<dbReference type="GO" id="GO:0047465">
    <property type="term" value="F:N-acylglucosamine-6-phosphate 2-epimerase activity"/>
    <property type="evidence" value="ECO:0007669"/>
    <property type="project" value="UniProtKB-EC"/>
</dbReference>
<protein>
    <recommendedName>
        <fullName evidence="7">Putative N-acetylmannosamine-6-phosphate 2-epimerase</fullName>
        <ecNumber evidence="7">5.1.3.9</ecNumber>
    </recommendedName>
    <alternativeName>
        <fullName evidence="7">ManNAc-6-P epimerase</fullName>
    </alternativeName>
</protein>
<dbReference type="SUPFAM" id="SSF51366">
    <property type="entry name" value="Ribulose-phoshate binding barrel"/>
    <property type="match status" value="1"/>
</dbReference>
<keyword evidence="6 7" id="KW-0119">Carbohydrate metabolism</keyword>
<dbReference type="HAMAP" id="MF_01235">
    <property type="entry name" value="ManNAc6P_epimer"/>
    <property type="match status" value="1"/>
</dbReference>
<dbReference type="InterPro" id="IPR007260">
    <property type="entry name" value="NanE"/>
</dbReference>
<dbReference type="EMBL" id="MDER01000068">
    <property type="protein sequence ID" value="ODP27076.1"/>
    <property type="molecule type" value="Genomic_DNA"/>
</dbReference>
<dbReference type="InterPro" id="IPR011060">
    <property type="entry name" value="RibuloseP-bd_barrel"/>
</dbReference>
<dbReference type="UniPathway" id="UPA00629">
    <property type="reaction ID" value="UER00682"/>
</dbReference>
<proteinExistence type="inferred from homology"/>
<dbReference type="GO" id="GO:0005829">
    <property type="term" value="C:cytosol"/>
    <property type="evidence" value="ECO:0007669"/>
    <property type="project" value="TreeGrafter"/>
</dbReference>
<evidence type="ECO:0000256" key="2">
    <source>
        <dbReference type="ARBA" id="ARBA00002147"/>
    </source>
</evidence>
<keyword evidence="5 7" id="KW-0413">Isomerase</keyword>
<comment type="function">
    <text evidence="2 7">Converts N-acetylmannosamine-6-phosphate (ManNAc-6-P) to N-acetylglucosamine-6-phosphate (GlcNAc-6-P).</text>
</comment>
<dbReference type="EC" id="5.1.3.9" evidence="7"/>
<comment type="caution">
    <text evidence="8">The sequence shown here is derived from an EMBL/GenBank/DDBJ whole genome shotgun (WGS) entry which is preliminary data.</text>
</comment>
<evidence type="ECO:0000313" key="9">
    <source>
        <dbReference type="Proteomes" id="UP000094578"/>
    </source>
</evidence>
<evidence type="ECO:0000256" key="7">
    <source>
        <dbReference type="HAMAP-Rule" id="MF_01235"/>
    </source>
</evidence>
<evidence type="ECO:0000256" key="3">
    <source>
        <dbReference type="ARBA" id="ARBA00005081"/>
    </source>
</evidence>
<comment type="catalytic activity">
    <reaction evidence="1 7">
        <text>an N-acyl-D-glucosamine 6-phosphate = an N-acyl-D-mannosamine 6-phosphate</text>
        <dbReference type="Rhea" id="RHEA:23932"/>
        <dbReference type="ChEBI" id="CHEBI:57599"/>
        <dbReference type="ChEBI" id="CHEBI:57666"/>
        <dbReference type="EC" id="5.1.3.9"/>
    </reaction>
</comment>
<gene>
    <name evidence="7 8" type="primary">nanE</name>
    <name evidence="8" type="ORF">PTI45_03551</name>
</gene>
<dbReference type="AlphaFoldDB" id="A0A1E3L026"/>
<comment type="similarity">
    <text evidence="4 7">Belongs to the NanE family.</text>
</comment>
<dbReference type="FunFam" id="3.20.20.70:FF:000035">
    <property type="entry name" value="Putative N-acetylmannosamine-6-phosphate 2-epimerase"/>
    <property type="match status" value="1"/>
</dbReference>
<accession>A0A1E3L026</accession>
<organism evidence="8 9">
    <name type="scientific">Paenibacillus nuruki</name>
    <dbReference type="NCBI Taxonomy" id="1886670"/>
    <lineage>
        <taxon>Bacteria</taxon>
        <taxon>Bacillati</taxon>
        <taxon>Bacillota</taxon>
        <taxon>Bacilli</taxon>
        <taxon>Bacillales</taxon>
        <taxon>Paenibacillaceae</taxon>
        <taxon>Paenibacillus</taxon>
    </lineage>
</organism>
<dbReference type="RefSeq" id="WP_069328912.1">
    <property type="nucleotide sequence ID" value="NZ_MDER01000068.1"/>
</dbReference>
<dbReference type="PANTHER" id="PTHR36204:SF1">
    <property type="entry name" value="N-ACETYLMANNOSAMINE-6-PHOSPHATE 2-EPIMERASE-RELATED"/>
    <property type="match status" value="1"/>
</dbReference>
<dbReference type="InterPro" id="IPR013785">
    <property type="entry name" value="Aldolase_TIM"/>
</dbReference>
<evidence type="ECO:0000256" key="4">
    <source>
        <dbReference type="ARBA" id="ARBA00007439"/>
    </source>
</evidence>
<dbReference type="Proteomes" id="UP000094578">
    <property type="component" value="Unassembled WGS sequence"/>
</dbReference>